<dbReference type="Pfam" id="PF00561">
    <property type="entry name" value="Abhydrolase_1"/>
    <property type="match status" value="1"/>
</dbReference>
<dbReference type="Gene3D" id="3.40.50.1820">
    <property type="entry name" value="alpha/beta hydrolase"/>
    <property type="match status" value="1"/>
</dbReference>
<proteinExistence type="predicted"/>
<evidence type="ECO:0000313" key="2">
    <source>
        <dbReference type="EMBL" id="CAK0847458.1"/>
    </source>
</evidence>
<dbReference type="InterPro" id="IPR029058">
    <property type="entry name" value="AB_hydrolase_fold"/>
</dbReference>
<dbReference type="PANTHER" id="PTHR12277">
    <property type="entry name" value="ALPHA/BETA HYDROLASE DOMAIN-CONTAINING PROTEIN"/>
    <property type="match status" value="1"/>
</dbReference>
<evidence type="ECO:0000313" key="3">
    <source>
        <dbReference type="Proteomes" id="UP001189429"/>
    </source>
</evidence>
<dbReference type="SUPFAM" id="SSF53474">
    <property type="entry name" value="alpha/beta-Hydrolases"/>
    <property type="match status" value="1"/>
</dbReference>
<dbReference type="InterPro" id="IPR000073">
    <property type="entry name" value="AB_hydrolase_1"/>
</dbReference>
<dbReference type="PANTHER" id="PTHR12277:SF81">
    <property type="entry name" value="PROTEIN ABHD13"/>
    <property type="match status" value="1"/>
</dbReference>
<gene>
    <name evidence="2" type="ORF">PCOR1329_LOCUS40650</name>
</gene>
<feature type="domain" description="AB hydrolase-1" evidence="1">
    <location>
        <begin position="48"/>
        <end position="169"/>
    </location>
</feature>
<name>A0ABN9TN26_9DINO</name>
<dbReference type="Proteomes" id="UP001189429">
    <property type="component" value="Unassembled WGS sequence"/>
</dbReference>
<protein>
    <recommendedName>
        <fullName evidence="1">AB hydrolase-1 domain-containing protein</fullName>
    </recommendedName>
</protein>
<evidence type="ECO:0000259" key="1">
    <source>
        <dbReference type="Pfam" id="PF00561"/>
    </source>
</evidence>
<organism evidence="2 3">
    <name type="scientific">Prorocentrum cordatum</name>
    <dbReference type="NCBI Taxonomy" id="2364126"/>
    <lineage>
        <taxon>Eukaryota</taxon>
        <taxon>Sar</taxon>
        <taxon>Alveolata</taxon>
        <taxon>Dinophyceae</taxon>
        <taxon>Prorocentrales</taxon>
        <taxon>Prorocentraceae</taxon>
        <taxon>Prorocentrum</taxon>
    </lineage>
</organism>
<comment type="caution">
    <text evidence="2">The sequence shown here is derived from an EMBL/GenBank/DDBJ whole genome shotgun (WGS) entry which is preliminary data.</text>
</comment>
<keyword evidence="3" id="KW-1185">Reference proteome</keyword>
<sequence length="259" mass="29711">MGASLFTKIIFQPPDATYKRDENLIWLHTAEHEVIPAFFIDRDKKLTLLFSHGNAEDLGMIIQYFREVSHILEVNIFAYEYTGYGMSTGEPHEQAPFYETQAAFKYLRDIIGIPWQEVVLYGRSIGSGPTIYLAAKTAVRAMVLQSPLCSIYRVAMGSKVALPFDMFPNIDRIREVKCPTYIVHGTKDEIIPFSHAEDLVKNCRQGVAYPPFIVENGGHNNLEIVARQPFYDNFTKFLQWLEKEKISEELQQQAEESTF</sequence>
<accession>A0ABN9TN26</accession>
<reference evidence="2" key="1">
    <citation type="submission" date="2023-10" db="EMBL/GenBank/DDBJ databases">
        <authorList>
            <person name="Chen Y."/>
            <person name="Shah S."/>
            <person name="Dougan E. K."/>
            <person name="Thang M."/>
            <person name="Chan C."/>
        </authorList>
    </citation>
    <scope>NUCLEOTIDE SEQUENCE [LARGE SCALE GENOMIC DNA]</scope>
</reference>
<dbReference type="EMBL" id="CAUYUJ010014902">
    <property type="protein sequence ID" value="CAK0847458.1"/>
    <property type="molecule type" value="Genomic_DNA"/>
</dbReference>